<evidence type="ECO:0000256" key="1">
    <source>
        <dbReference type="ARBA" id="ARBA00007867"/>
    </source>
</evidence>
<name>A0A2A5B442_9GAMM</name>
<dbReference type="PANTHER" id="PTHR43317">
    <property type="entry name" value="THERMOSPERMINE SYNTHASE ACAULIS5"/>
    <property type="match status" value="1"/>
</dbReference>
<feature type="chain" id="PRO_5013060049" evidence="5">
    <location>
        <begin position="33"/>
        <end position="307"/>
    </location>
</feature>
<dbReference type="InterPro" id="IPR029063">
    <property type="entry name" value="SAM-dependent_MTases_sf"/>
</dbReference>
<evidence type="ECO:0000256" key="4">
    <source>
        <dbReference type="PROSITE-ProRule" id="PRU00354"/>
    </source>
</evidence>
<feature type="domain" description="PABS" evidence="6">
    <location>
        <begin position="11"/>
        <end position="258"/>
    </location>
</feature>
<evidence type="ECO:0000256" key="5">
    <source>
        <dbReference type="SAM" id="SignalP"/>
    </source>
</evidence>
<dbReference type="InterPro" id="IPR030374">
    <property type="entry name" value="PABS"/>
</dbReference>
<comment type="caution">
    <text evidence="7">The sequence shown here is derived from an EMBL/GenBank/DDBJ whole genome shotgun (WGS) entry which is preliminary data.</text>
</comment>
<organism evidence="7 8">
    <name type="scientific">SAR86 cluster bacterium</name>
    <dbReference type="NCBI Taxonomy" id="2030880"/>
    <lineage>
        <taxon>Bacteria</taxon>
        <taxon>Pseudomonadati</taxon>
        <taxon>Pseudomonadota</taxon>
        <taxon>Gammaproteobacteria</taxon>
        <taxon>SAR86 cluster</taxon>
    </lineage>
</organism>
<sequence length="307" mass="35351">MINKFSIFKISLRKSAHLLCLSTALMSFHAFGETLHEEKSLYRDIIVDQNGSRRCLIFNVFRGDRNQTCMDMNNRDALVFTYTRMSFAGLLLKPDPQRILIAGLGGGSIPTTFNKLYPDAKIDIVEIDQAVVNVAKDYFFFEENENMKVSVNDARVFIKRAGLSDRKYDYIILDAFGGDYIPEHLLTREFLEEVKQIMSPDAVLIANTFSTSRFYDHESVTYQRVFSEFFNFKLPTSGNRIIIAQLKPLPPRGRLVTEAQRIAPSLERFDVPILEYPSRLSTRVDWDMSRRVLTDQYSPANLLKEGR</sequence>
<keyword evidence="3 4" id="KW-0620">Polyamine biosynthesis</keyword>
<dbReference type="PANTHER" id="PTHR43317:SF1">
    <property type="entry name" value="THERMOSPERMINE SYNTHASE ACAULIS5"/>
    <property type="match status" value="1"/>
</dbReference>
<dbReference type="CDD" id="cd02440">
    <property type="entry name" value="AdoMet_MTases"/>
    <property type="match status" value="1"/>
</dbReference>
<feature type="active site" description="Proton acceptor" evidence="4">
    <location>
        <position position="174"/>
    </location>
</feature>
<evidence type="ECO:0000313" key="7">
    <source>
        <dbReference type="EMBL" id="PCJ26262.1"/>
    </source>
</evidence>
<dbReference type="GO" id="GO:0006596">
    <property type="term" value="P:polyamine biosynthetic process"/>
    <property type="evidence" value="ECO:0007669"/>
    <property type="project" value="UniProtKB-UniRule"/>
</dbReference>
<dbReference type="AlphaFoldDB" id="A0A2A5B442"/>
<evidence type="ECO:0000259" key="6">
    <source>
        <dbReference type="PROSITE" id="PS51006"/>
    </source>
</evidence>
<accession>A0A2A5B442</accession>
<gene>
    <name evidence="7" type="ORF">COA96_05840</name>
</gene>
<reference evidence="8" key="1">
    <citation type="submission" date="2017-08" db="EMBL/GenBank/DDBJ databases">
        <title>A dynamic microbial community with high functional redundancy inhabits the cold, oxic subseafloor aquifer.</title>
        <authorList>
            <person name="Tully B.J."/>
            <person name="Wheat C.G."/>
            <person name="Glazer B.T."/>
            <person name="Huber J.A."/>
        </authorList>
    </citation>
    <scope>NUCLEOTIDE SEQUENCE [LARGE SCALE GENOMIC DNA]</scope>
</reference>
<dbReference type="GO" id="GO:0010487">
    <property type="term" value="F:thermospermine synthase activity"/>
    <property type="evidence" value="ECO:0007669"/>
    <property type="project" value="TreeGrafter"/>
</dbReference>
<dbReference type="Proteomes" id="UP000218327">
    <property type="component" value="Unassembled WGS sequence"/>
</dbReference>
<proteinExistence type="inferred from homology"/>
<dbReference type="EMBL" id="NVVJ01000012">
    <property type="protein sequence ID" value="PCJ26262.1"/>
    <property type="molecule type" value="Genomic_DNA"/>
</dbReference>
<dbReference type="Pfam" id="PF01564">
    <property type="entry name" value="Spermine_synth"/>
    <property type="match status" value="1"/>
</dbReference>
<dbReference type="NCBIfam" id="NF037959">
    <property type="entry name" value="MFS_SpdSyn"/>
    <property type="match status" value="1"/>
</dbReference>
<comment type="similarity">
    <text evidence="1">Belongs to the spermidine/spermine synthase family.</text>
</comment>
<protein>
    <submittedName>
        <fullName evidence="7">Spermidine synthase</fullName>
    </submittedName>
</protein>
<evidence type="ECO:0000313" key="8">
    <source>
        <dbReference type="Proteomes" id="UP000218327"/>
    </source>
</evidence>
<dbReference type="SUPFAM" id="SSF53335">
    <property type="entry name" value="S-adenosyl-L-methionine-dependent methyltransferases"/>
    <property type="match status" value="1"/>
</dbReference>
<dbReference type="PROSITE" id="PS51006">
    <property type="entry name" value="PABS_2"/>
    <property type="match status" value="1"/>
</dbReference>
<keyword evidence="5" id="KW-0732">Signal</keyword>
<evidence type="ECO:0000256" key="3">
    <source>
        <dbReference type="ARBA" id="ARBA00023115"/>
    </source>
</evidence>
<feature type="signal peptide" evidence="5">
    <location>
        <begin position="1"/>
        <end position="32"/>
    </location>
</feature>
<dbReference type="Gene3D" id="3.40.50.150">
    <property type="entry name" value="Vaccinia Virus protein VP39"/>
    <property type="match status" value="1"/>
</dbReference>
<keyword evidence="2 4" id="KW-0808">Transferase</keyword>
<evidence type="ECO:0000256" key="2">
    <source>
        <dbReference type="ARBA" id="ARBA00022679"/>
    </source>
</evidence>